<feature type="domain" description="MaoC-like" evidence="2">
    <location>
        <begin position="11"/>
        <end position="106"/>
    </location>
</feature>
<evidence type="ECO:0000256" key="1">
    <source>
        <dbReference type="ARBA" id="ARBA00023239"/>
    </source>
</evidence>
<accession>A0A2S7VFI6</accession>
<dbReference type="GO" id="GO:0019171">
    <property type="term" value="F:(3R)-hydroxyacyl-[acyl-carrier-protein] dehydratase activity"/>
    <property type="evidence" value="ECO:0007669"/>
    <property type="project" value="TreeGrafter"/>
</dbReference>
<evidence type="ECO:0000259" key="2">
    <source>
        <dbReference type="Pfam" id="PF01575"/>
    </source>
</evidence>
<keyword evidence="1" id="KW-0456">Lyase</keyword>
<dbReference type="Pfam" id="PF01575">
    <property type="entry name" value="MaoC_dehydratas"/>
    <property type="match status" value="1"/>
</dbReference>
<dbReference type="AlphaFoldDB" id="A0A2S7VFI6"/>
<gene>
    <name evidence="3" type="ORF">BTO10_13090</name>
</gene>
<dbReference type="InterPro" id="IPR002539">
    <property type="entry name" value="MaoC-like_dom"/>
</dbReference>
<organism evidence="3 4">
    <name type="scientific">Vibrio chagasii</name>
    <dbReference type="NCBI Taxonomy" id="170679"/>
    <lineage>
        <taxon>Bacteria</taxon>
        <taxon>Pseudomonadati</taxon>
        <taxon>Pseudomonadota</taxon>
        <taxon>Gammaproteobacteria</taxon>
        <taxon>Vibrionales</taxon>
        <taxon>Vibrionaceae</taxon>
        <taxon>Vibrio</taxon>
    </lineage>
</organism>
<comment type="caution">
    <text evidence="3">The sequence shown here is derived from an EMBL/GenBank/DDBJ whole genome shotgun (WGS) entry which is preliminary data.</text>
</comment>
<dbReference type="FunFam" id="3.10.129.10:FF:000042">
    <property type="entry name" value="MaoC domain protein dehydratase"/>
    <property type="match status" value="1"/>
</dbReference>
<reference evidence="3 4" key="1">
    <citation type="submission" date="2016-12" db="EMBL/GenBank/DDBJ databases">
        <title>Diversity of luminous bacteria.</title>
        <authorList>
            <person name="Yoshizawa S."/>
            <person name="Kogure K."/>
        </authorList>
    </citation>
    <scope>NUCLEOTIDE SEQUENCE [LARGE SCALE GENOMIC DNA]</scope>
    <source>
        <strain evidence="3 4">LC2-408</strain>
    </source>
</reference>
<proteinExistence type="predicted"/>
<dbReference type="InterPro" id="IPR003965">
    <property type="entry name" value="Fatty_acid_synthase"/>
</dbReference>
<dbReference type="GO" id="GO:0004312">
    <property type="term" value="F:fatty acid synthase activity"/>
    <property type="evidence" value="ECO:0007669"/>
    <property type="project" value="InterPro"/>
</dbReference>
<dbReference type="Proteomes" id="UP000238707">
    <property type="component" value="Unassembled WGS sequence"/>
</dbReference>
<protein>
    <submittedName>
        <fullName evidence="3">Enoyl-CoA hydratase</fullName>
    </submittedName>
</protein>
<dbReference type="Gene3D" id="3.10.129.10">
    <property type="entry name" value="Hotdog Thioesterase"/>
    <property type="match status" value="1"/>
</dbReference>
<dbReference type="EMBL" id="MSCI01000002">
    <property type="protein sequence ID" value="PQJ60300.1"/>
    <property type="molecule type" value="Genomic_DNA"/>
</dbReference>
<dbReference type="PANTHER" id="PTHR43437">
    <property type="entry name" value="HYDROXYACYL-THIOESTER DEHYDRATASE TYPE 2, MITOCHONDRIAL-RELATED"/>
    <property type="match status" value="1"/>
</dbReference>
<dbReference type="GO" id="GO:0005835">
    <property type="term" value="C:fatty acid synthase complex"/>
    <property type="evidence" value="ECO:0007669"/>
    <property type="project" value="InterPro"/>
</dbReference>
<evidence type="ECO:0000313" key="3">
    <source>
        <dbReference type="EMBL" id="PQJ60300.1"/>
    </source>
</evidence>
<dbReference type="RefSeq" id="WP_105024797.1">
    <property type="nucleotide sequence ID" value="NZ_MSCI01000002.1"/>
</dbReference>
<dbReference type="SUPFAM" id="SSF54637">
    <property type="entry name" value="Thioesterase/thiol ester dehydrase-isomerase"/>
    <property type="match status" value="1"/>
</dbReference>
<dbReference type="CDD" id="cd03449">
    <property type="entry name" value="R_hydratase"/>
    <property type="match status" value="1"/>
</dbReference>
<keyword evidence="4" id="KW-1185">Reference proteome</keyword>
<dbReference type="InterPro" id="IPR050965">
    <property type="entry name" value="UPF0336/Enoyl-CoA_hydratase"/>
</dbReference>
<dbReference type="PRINTS" id="PR01483">
    <property type="entry name" value="FASYNTHASE"/>
</dbReference>
<dbReference type="GO" id="GO:0006633">
    <property type="term" value="P:fatty acid biosynthetic process"/>
    <property type="evidence" value="ECO:0007669"/>
    <property type="project" value="InterPro"/>
</dbReference>
<dbReference type="InterPro" id="IPR029069">
    <property type="entry name" value="HotDog_dom_sf"/>
</dbReference>
<sequence>MNPEIGQIATIEKKLDKQTVEAFASVSEDYNPIHLDEDFAKTTQFERPIVHGMLASSLISGLLASKVPGAGSIYLGQSLKFLRPIFVGETVTAKVEVTSVREDKPIAVISTQVLNANGEVAVDGEATVMYSV</sequence>
<evidence type="ECO:0000313" key="4">
    <source>
        <dbReference type="Proteomes" id="UP000238707"/>
    </source>
</evidence>
<name>A0A2S7VFI6_9VIBR</name>
<dbReference type="PANTHER" id="PTHR43437:SF3">
    <property type="entry name" value="HYDROXYACYL-THIOESTER DEHYDRATASE TYPE 2, MITOCHONDRIAL"/>
    <property type="match status" value="1"/>
</dbReference>